<sequence>MQMITPQAKFAPAIAVSTSITWEQGNPWQIPLLWSAMATRMVASCWLARPAARSMVAPSHAWGTPSVVPCTGSAGFRR</sequence>
<dbReference type="AlphaFoldDB" id="A0A7Z7NLN1"/>
<comment type="caution">
    <text evidence="1">The sequence shown here is derived from an EMBL/GenBank/DDBJ whole genome shotgun (WGS) entry which is preliminary data.</text>
</comment>
<dbReference type="EMBL" id="OGUU01000008">
    <property type="protein sequence ID" value="SPC09092.1"/>
    <property type="molecule type" value="Genomic_DNA"/>
</dbReference>
<proteinExistence type="predicted"/>
<organism evidence="1">
    <name type="scientific">Cupriavidus taiwanensis</name>
    <dbReference type="NCBI Taxonomy" id="164546"/>
    <lineage>
        <taxon>Bacteria</taxon>
        <taxon>Pseudomonadati</taxon>
        <taxon>Pseudomonadota</taxon>
        <taxon>Betaproteobacteria</taxon>
        <taxon>Burkholderiales</taxon>
        <taxon>Burkholderiaceae</taxon>
        <taxon>Cupriavidus</taxon>
    </lineage>
</organism>
<gene>
    <name evidence="1" type="ORF">CBM2594_A40415</name>
</gene>
<protein>
    <submittedName>
        <fullName evidence="1">Uncharacterized protein</fullName>
    </submittedName>
</protein>
<dbReference type="Proteomes" id="UP000257139">
    <property type="component" value="Chromosome CBM2594_a"/>
</dbReference>
<evidence type="ECO:0000313" key="1">
    <source>
        <dbReference type="EMBL" id="SPC09092.1"/>
    </source>
</evidence>
<reference evidence="1" key="1">
    <citation type="submission" date="2018-01" db="EMBL/GenBank/DDBJ databases">
        <authorList>
            <person name="Clerissi C."/>
        </authorList>
    </citation>
    <scope>NUCLEOTIDE SEQUENCE [LARGE SCALE GENOMIC DNA]</scope>
    <source>
        <strain evidence="1">Cupriavidus taiwanensis STM 6021</strain>
    </source>
</reference>
<name>A0A7Z7NLN1_9BURK</name>
<accession>A0A7Z7NLN1</accession>